<evidence type="ECO:0000256" key="4">
    <source>
        <dbReference type="ARBA" id="ARBA00023163"/>
    </source>
</evidence>
<feature type="domain" description="TAFII28-like protein" evidence="6">
    <location>
        <begin position="1"/>
        <end position="44"/>
    </location>
</feature>
<dbReference type="AlphaFoldDB" id="A0A433PQ67"/>
<evidence type="ECO:0000256" key="5">
    <source>
        <dbReference type="ARBA" id="ARBA00023242"/>
    </source>
</evidence>
<evidence type="ECO:0000313" key="7">
    <source>
        <dbReference type="EMBL" id="RUS19605.1"/>
    </source>
</evidence>
<dbReference type="PANTHER" id="PTHR13218:SF8">
    <property type="entry name" value="TRANSCRIPTION INITIATION FACTOR TFIID SUBUNIT 11"/>
    <property type="match status" value="1"/>
</dbReference>
<sequence length="63" mass="7397">MAFVVAGFAKVFVGEIVEKAREVMEDWNETGPIRPDHLREALRRYKHDTGLPAHQYQKKLFIR</sequence>
<comment type="subcellular location">
    <subcellularLocation>
        <location evidence="1">Nucleus</location>
    </subcellularLocation>
</comment>
<keyword evidence="4" id="KW-0804">Transcription</keyword>
<evidence type="ECO:0000313" key="8">
    <source>
        <dbReference type="Proteomes" id="UP000274822"/>
    </source>
</evidence>
<protein>
    <recommendedName>
        <fullName evidence="6">TAFII28-like protein domain-containing protein</fullName>
    </recommendedName>
</protein>
<dbReference type="GO" id="GO:0051123">
    <property type="term" value="P:RNA polymerase II preinitiation complex assembly"/>
    <property type="evidence" value="ECO:0007669"/>
    <property type="project" value="InterPro"/>
</dbReference>
<dbReference type="CDD" id="cd08048">
    <property type="entry name" value="HFD_TAF11"/>
    <property type="match status" value="1"/>
</dbReference>
<evidence type="ECO:0000256" key="1">
    <source>
        <dbReference type="ARBA" id="ARBA00004123"/>
    </source>
</evidence>
<dbReference type="Pfam" id="PF04719">
    <property type="entry name" value="TAFII28"/>
    <property type="match status" value="1"/>
</dbReference>
<keyword evidence="3" id="KW-0805">Transcription regulation</keyword>
<gene>
    <name evidence="7" type="ORF">BC938DRAFT_475700</name>
</gene>
<keyword evidence="5" id="KW-0539">Nucleus</keyword>
<comment type="similarity">
    <text evidence="2">Belongs to the TAF11 family.</text>
</comment>
<dbReference type="SUPFAM" id="SSF47113">
    <property type="entry name" value="Histone-fold"/>
    <property type="match status" value="1"/>
</dbReference>
<name>A0A433PQ67_9FUNG</name>
<comment type="caution">
    <text evidence="7">The sequence shown here is derived from an EMBL/GenBank/DDBJ whole genome shotgun (WGS) entry which is preliminary data.</text>
</comment>
<dbReference type="InterPro" id="IPR006809">
    <property type="entry name" value="TAFII28_dom"/>
</dbReference>
<evidence type="ECO:0000256" key="3">
    <source>
        <dbReference type="ARBA" id="ARBA00023015"/>
    </source>
</evidence>
<proteinExistence type="inferred from homology"/>
<dbReference type="EMBL" id="RBNJ01021490">
    <property type="protein sequence ID" value="RUS19605.1"/>
    <property type="molecule type" value="Genomic_DNA"/>
</dbReference>
<dbReference type="InterPro" id="IPR009072">
    <property type="entry name" value="Histone-fold"/>
</dbReference>
<dbReference type="Gene3D" id="1.10.20.10">
    <property type="entry name" value="Histone, subunit A"/>
    <property type="match status" value="1"/>
</dbReference>
<evidence type="ECO:0000259" key="6">
    <source>
        <dbReference type="Pfam" id="PF04719"/>
    </source>
</evidence>
<evidence type="ECO:0000256" key="2">
    <source>
        <dbReference type="ARBA" id="ARBA00009788"/>
    </source>
</evidence>
<accession>A0A433PQ67</accession>
<dbReference type="GO" id="GO:0005669">
    <property type="term" value="C:transcription factor TFIID complex"/>
    <property type="evidence" value="ECO:0007669"/>
    <property type="project" value="InterPro"/>
</dbReference>
<dbReference type="GO" id="GO:0046982">
    <property type="term" value="F:protein heterodimerization activity"/>
    <property type="evidence" value="ECO:0007669"/>
    <property type="project" value="InterPro"/>
</dbReference>
<dbReference type="GO" id="GO:0016251">
    <property type="term" value="F:RNA polymerase II general transcription initiation factor activity"/>
    <property type="evidence" value="ECO:0007669"/>
    <property type="project" value="TreeGrafter"/>
</dbReference>
<keyword evidence="8" id="KW-1185">Reference proteome</keyword>
<dbReference type="InterPro" id="IPR045127">
    <property type="entry name" value="TAF11-like"/>
</dbReference>
<reference evidence="7 8" key="1">
    <citation type="journal article" date="2018" name="New Phytol.">
        <title>Phylogenomics of Endogonaceae and evolution of mycorrhizas within Mucoromycota.</title>
        <authorList>
            <person name="Chang Y."/>
            <person name="Desiro A."/>
            <person name="Na H."/>
            <person name="Sandor L."/>
            <person name="Lipzen A."/>
            <person name="Clum A."/>
            <person name="Barry K."/>
            <person name="Grigoriev I.V."/>
            <person name="Martin F.M."/>
            <person name="Stajich J.E."/>
            <person name="Smith M.E."/>
            <person name="Bonito G."/>
            <person name="Spatafora J.W."/>
        </authorList>
    </citation>
    <scope>NUCLEOTIDE SEQUENCE [LARGE SCALE GENOMIC DNA]</scope>
    <source>
        <strain evidence="7 8">AD002</strain>
    </source>
</reference>
<organism evidence="7 8">
    <name type="scientific">Jimgerdemannia flammicorona</name>
    <dbReference type="NCBI Taxonomy" id="994334"/>
    <lineage>
        <taxon>Eukaryota</taxon>
        <taxon>Fungi</taxon>
        <taxon>Fungi incertae sedis</taxon>
        <taxon>Mucoromycota</taxon>
        <taxon>Mucoromycotina</taxon>
        <taxon>Endogonomycetes</taxon>
        <taxon>Endogonales</taxon>
        <taxon>Endogonaceae</taxon>
        <taxon>Jimgerdemannia</taxon>
    </lineage>
</organism>
<dbReference type="PANTHER" id="PTHR13218">
    <property type="entry name" value="TRANSCRIPTION INITIATION FACTOR TFIID SUBUNIT 11-RELATED"/>
    <property type="match status" value="1"/>
</dbReference>
<dbReference type="Proteomes" id="UP000274822">
    <property type="component" value="Unassembled WGS sequence"/>
</dbReference>